<proteinExistence type="predicted"/>
<comment type="caution">
    <text evidence="1">The sequence shown here is derived from an EMBL/GenBank/DDBJ whole genome shotgun (WGS) entry which is preliminary data.</text>
</comment>
<sequence>MHGLNCHRNSDGSIQHGRDCMQGLLGRLETSHEDTVDEVIDAYQNARREP</sequence>
<reference evidence="1 2" key="1">
    <citation type="submission" date="2024-09" db="EMBL/GenBank/DDBJ databases">
        <title>Draft genome sequence of multifaceted antimicrobials producing Streptomyces sp. strain FH1.</title>
        <authorList>
            <person name="Hassan F."/>
            <person name="Ali H."/>
            <person name="Hassan N."/>
            <person name="Nawaz A."/>
        </authorList>
    </citation>
    <scope>NUCLEOTIDE SEQUENCE [LARGE SCALE GENOMIC DNA]</scope>
    <source>
        <strain evidence="1 2">FH1</strain>
    </source>
</reference>
<evidence type="ECO:0000313" key="2">
    <source>
        <dbReference type="Proteomes" id="UP001577267"/>
    </source>
</evidence>
<keyword evidence="2" id="KW-1185">Reference proteome</keyword>
<dbReference type="EMBL" id="JBHGBT010000021">
    <property type="protein sequence ID" value="MFB4196747.1"/>
    <property type="molecule type" value="Genomic_DNA"/>
</dbReference>
<dbReference type="RefSeq" id="WP_375064874.1">
    <property type="nucleotide sequence ID" value="NZ_JBHGBT010000021.1"/>
</dbReference>
<protein>
    <submittedName>
        <fullName evidence="1">Uncharacterized protein</fullName>
    </submittedName>
</protein>
<name>A0ABV4ZRI9_9ACTN</name>
<dbReference type="Proteomes" id="UP001577267">
    <property type="component" value="Unassembled WGS sequence"/>
</dbReference>
<organism evidence="1 2">
    <name type="scientific">Streptomyces carpaticus</name>
    <dbReference type="NCBI Taxonomy" id="285558"/>
    <lineage>
        <taxon>Bacteria</taxon>
        <taxon>Bacillati</taxon>
        <taxon>Actinomycetota</taxon>
        <taxon>Actinomycetes</taxon>
        <taxon>Kitasatosporales</taxon>
        <taxon>Streptomycetaceae</taxon>
        <taxon>Streptomyces</taxon>
    </lineage>
</organism>
<evidence type="ECO:0000313" key="1">
    <source>
        <dbReference type="EMBL" id="MFB4196747.1"/>
    </source>
</evidence>
<gene>
    <name evidence="1" type="ORF">ACE11A_20605</name>
</gene>
<accession>A0ABV4ZRI9</accession>